<reference evidence="2" key="3">
    <citation type="submission" date="2010-09" db="EMBL/GenBank/DDBJ databases">
        <title>Annotation of Gaeumannomyces graminis var. tritici R3-111a-1.</title>
        <authorList>
            <consortium name="The Broad Institute Genome Sequencing Platform"/>
            <person name="Ma L.-J."/>
            <person name="Dead R."/>
            <person name="Young S.K."/>
            <person name="Zeng Q."/>
            <person name="Gargeya S."/>
            <person name="Fitzgerald M."/>
            <person name="Haas B."/>
            <person name="Abouelleil A."/>
            <person name="Alvarado L."/>
            <person name="Arachchi H.M."/>
            <person name="Berlin A."/>
            <person name="Brown A."/>
            <person name="Chapman S.B."/>
            <person name="Chen Z."/>
            <person name="Dunbar C."/>
            <person name="Freedman E."/>
            <person name="Gearin G."/>
            <person name="Gellesch M."/>
            <person name="Goldberg J."/>
            <person name="Griggs A."/>
            <person name="Gujja S."/>
            <person name="Heiman D."/>
            <person name="Howarth C."/>
            <person name="Larson L."/>
            <person name="Lui A."/>
            <person name="MacDonald P.J.P."/>
            <person name="Mehta T."/>
            <person name="Montmayeur A."/>
            <person name="Murphy C."/>
            <person name="Neiman D."/>
            <person name="Pearson M."/>
            <person name="Priest M."/>
            <person name="Roberts A."/>
            <person name="Saif S."/>
            <person name="Shea T."/>
            <person name="Shenoy N."/>
            <person name="Sisk P."/>
            <person name="Stolte C."/>
            <person name="Sykes S."/>
            <person name="Yandava C."/>
            <person name="Wortman J."/>
            <person name="Nusbaum C."/>
            <person name="Birren B."/>
        </authorList>
    </citation>
    <scope>NUCLEOTIDE SEQUENCE</scope>
    <source>
        <strain evidence="2">R3-111a-1</strain>
    </source>
</reference>
<gene>
    <name evidence="3" type="primary">20341651</name>
    <name evidence="2" type="ORF">GGTG_01193</name>
</gene>
<feature type="region of interest" description="Disordered" evidence="1">
    <location>
        <begin position="1"/>
        <end position="422"/>
    </location>
</feature>
<reference evidence="2" key="2">
    <citation type="submission" date="2010-07" db="EMBL/GenBank/DDBJ databases">
        <authorList>
            <consortium name="The Broad Institute Genome Sequencing Platform"/>
            <consortium name="Broad Institute Genome Sequencing Center for Infectious Disease"/>
            <person name="Ma L.-J."/>
            <person name="Dead R."/>
            <person name="Young S."/>
            <person name="Zeng Q."/>
            <person name="Koehrsen M."/>
            <person name="Alvarado L."/>
            <person name="Berlin A."/>
            <person name="Chapman S.B."/>
            <person name="Chen Z."/>
            <person name="Freedman E."/>
            <person name="Gellesch M."/>
            <person name="Goldberg J."/>
            <person name="Griggs A."/>
            <person name="Gujja S."/>
            <person name="Heilman E.R."/>
            <person name="Heiman D."/>
            <person name="Hepburn T."/>
            <person name="Howarth C."/>
            <person name="Jen D."/>
            <person name="Larson L."/>
            <person name="Mehta T."/>
            <person name="Neiman D."/>
            <person name="Pearson M."/>
            <person name="Roberts A."/>
            <person name="Saif S."/>
            <person name="Shea T."/>
            <person name="Shenoy N."/>
            <person name="Sisk P."/>
            <person name="Stolte C."/>
            <person name="Sykes S."/>
            <person name="Walk T."/>
            <person name="White J."/>
            <person name="Yandava C."/>
            <person name="Haas B."/>
            <person name="Nusbaum C."/>
            <person name="Birren B."/>
        </authorList>
    </citation>
    <scope>NUCLEOTIDE SEQUENCE</scope>
    <source>
        <strain evidence="2">R3-111a-1</strain>
    </source>
</reference>
<feature type="compositionally biased region" description="Low complexity" evidence="1">
    <location>
        <begin position="326"/>
        <end position="339"/>
    </location>
</feature>
<dbReference type="Pfam" id="PF10452">
    <property type="entry name" value="TCO89"/>
    <property type="match status" value="1"/>
</dbReference>
<feature type="region of interest" description="Disordered" evidence="1">
    <location>
        <begin position="438"/>
        <end position="531"/>
    </location>
</feature>
<dbReference type="GO" id="GO:0031931">
    <property type="term" value="C:TORC1 complex"/>
    <property type="evidence" value="ECO:0007669"/>
    <property type="project" value="InterPro"/>
</dbReference>
<feature type="compositionally biased region" description="Polar residues" evidence="1">
    <location>
        <begin position="606"/>
        <end position="617"/>
    </location>
</feature>
<feature type="compositionally biased region" description="Acidic residues" evidence="1">
    <location>
        <begin position="212"/>
        <end position="223"/>
    </location>
</feature>
<dbReference type="GeneID" id="20341651"/>
<protein>
    <submittedName>
        <fullName evidence="2 3">Uncharacterized protein</fullName>
    </submittedName>
</protein>
<name>J3NIV9_GAET3</name>
<feature type="compositionally biased region" description="Polar residues" evidence="1">
    <location>
        <begin position="495"/>
        <end position="508"/>
    </location>
</feature>
<feature type="compositionally biased region" description="Basic and acidic residues" evidence="1">
    <location>
        <begin position="1"/>
        <end position="10"/>
    </location>
</feature>
<evidence type="ECO:0000313" key="3">
    <source>
        <dbReference type="EnsemblFungi" id="EJT81209"/>
    </source>
</evidence>
<proteinExistence type="predicted"/>
<dbReference type="EMBL" id="GL385395">
    <property type="protein sequence ID" value="EJT81209.1"/>
    <property type="molecule type" value="Genomic_DNA"/>
</dbReference>
<feature type="compositionally biased region" description="Low complexity" evidence="1">
    <location>
        <begin position="113"/>
        <end position="124"/>
    </location>
</feature>
<feature type="compositionally biased region" description="Gly residues" evidence="1">
    <location>
        <begin position="168"/>
        <end position="181"/>
    </location>
</feature>
<feature type="compositionally biased region" description="Polar residues" evidence="1">
    <location>
        <begin position="279"/>
        <end position="305"/>
    </location>
</feature>
<evidence type="ECO:0000256" key="1">
    <source>
        <dbReference type="SAM" id="MobiDB-lite"/>
    </source>
</evidence>
<evidence type="ECO:0000313" key="2">
    <source>
        <dbReference type="EMBL" id="EJT81209.1"/>
    </source>
</evidence>
<accession>J3NIV9</accession>
<feature type="compositionally biased region" description="Low complexity" evidence="1">
    <location>
        <begin position="35"/>
        <end position="52"/>
    </location>
</feature>
<organism evidence="2">
    <name type="scientific">Gaeumannomyces tritici (strain R3-111a-1)</name>
    <name type="common">Wheat and barley take-all root rot fungus</name>
    <name type="synonym">Gaeumannomyces graminis var. tritici</name>
    <dbReference type="NCBI Taxonomy" id="644352"/>
    <lineage>
        <taxon>Eukaryota</taxon>
        <taxon>Fungi</taxon>
        <taxon>Dikarya</taxon>
        <taxon>Ascomycota</taxon>
        <taxon>Pezizomycotina</taxon>
        <taxon>Sordariomycetes</taxon>
        <taxon>Sordariomycetidae</taxon>
        <taxon>Magnaporthales</taxon>
        <taxon>Magnaporthaceae</taxon>
        <taxon>Gaeumannomyces</taxon>
    </lineage>
</organism>
<dbReference type="HOGENOM" id="CLU_016311_1_0_1"/>
<dbReference type="AlphaFoldDB" id="J3NIV9"/>
<evidence type="ECO:0000313" key="4">
    <source>
        <dbReference type="Proteomes" id="UP000006039"/>
    </source>
</evidence>
<dbReference type="PANTHER" id="PTHR22794">
    <property type="entry name" value="THAP DOMAIN PROTEIN 11"/>
    <property type="match status" value="1"/>
</dbReference>
<dbReference type="STRING" id="644352.J3NIV9"/>
<reference evidence="4" key="1">
    <citation type="submission" date="2010-07" db="EMBL/GenBank/DDBJ databases">
        <title>The genome sequence of Gaeumannomyces graminis var. tritici strain R3-111a-1.</title>
        <authorList>
            <consortium name="The Broad Institute Genome Sequencing Platform"/>
            <person name="Ma L.-J."/>
            <person name="Dead R."/>
            <person name="Young S."/>
            <person name="Zeng Q."/>
            <person name="Koehrsen M."/>
            <person name="Alvarado L."/>
            <person name="Berlin A."/>
            <person name="Chapman S.B."/>
            <person name="Chen Z."/>
            <person name="Freedman E."/>
            <person name="Gellesch M."/>
            <person name="Goldberg J."/>
            <person name="Griggs A."/>
            <person name="Gujja S."/>
            <person name="Heilman E.R."/>
            <person name="Heiman D."/>
            <person name="Hepburn T."/>
            <person name="Howarth C."/>
            <person name="Jen D."/>
            <person name="Larson L."/>
            <person name="Mehta T."/>
            <person name="Neiman D."/>
            <person name="Pearson M."/>
            <person name="Roberts A."/>
            <person name="Saif S."/>
            <person name="Shea T."/>
            <person name="Shenoy N."/>
            <person name="Sisk P."/>
            <person name="Stolte C."/>
            <person name="Sykes S."/>
            <person name="Walk T."/>
            <person name="White J."/>
            <person name="Yandava C."/>
            <person name="Haas B."/>
            <person name="Nusbaum C."/>
            <person name="Birren B."/>
        </authorList>
    </citation>
    <scope>NUCLEOTIDE SEQUENCE [LARGE SCALE GENOMIC DNA]</scope>
    <source>
        <strain evidence="4">R3-111a-1</strain>
    </source>
</reference>
<keyword evidence="4" id="KW-1185">Reference proteome</keyword>
<dbReference type="OrthoDB" id="5430106at2759"/>
<feature type="compositionally biased region" description="Low complexity" evidence="1">
    <location>
        <begin position="133"/>
        <end position="144"/>
    </location>
</feature>
<dbReference type="Proteomes" id="UP000006039">
    <property type="component" value="Unassembled WGS sequence"/>
</dbReference>
<feature type="compositionally biased region" description="Basic and acidic residues" evidence="1">
    <location>
        <begin position="25"/>
        <end position="34"/>
    </location>
</feature>
<reference evidence="3" key="4">
    <citation type="journal article" date="2015" name="G3 (Bethesda)">
        <title>Genome sequences of three phytopathogenic species of the Magnaporthaceae family of fungi.</title>
        <authorList>
            <person name="Okagaki L.H."/>
            <person name="Nunes C.C."/>
            <person name="Sailsbery J."/>
            <person name="Clay B."/>
            <person name="Brown D."/>
            <person name="John T."/>
            <person name="Oh Y."/>
            <person name="Young N."/>
            <person name="Fitzgerald M."/>
            <person name="Haas B.J."/>
            <person name="Zeng Q."/>
            <person name="Young S."/>
            <person name="Adiconis X."/>
            <person name="Fan L."/>
            <person name="Levin J.Z."/>
            <person name="Mitchell T.K."/>
            <person name="Okubara P.A."/>
            <person name="Farman M.L."/>
            <person name="Kohn L.M."/>
            <person name="Birren B."/>
            <person name="Ma L.-J."/>
            <person name="Dean R.A."/>
        </authorList>
    </citation>
    <scope>NUCLEOTIDE SEQUENCE</scope>
    <source>
        <strain evidence="3">R3-111a-1</strain>
    </source>
</reference>
<dbReference type="RefSeq" id="XP_009217218.1">
    <property type="nucleotide sequence ID" value="XM_009218954.1"/>
</dbReference>
<dbReference type="VEuPathDB" id="FungiDB:GGTG_01193"/>
<dbReference type="GO" id="GO:0000329">
    <property type="term" value="C:fungal-type vacuole membrane"/>
    <property type="evidence" value="ECO:0007669"/>
    <property type="project" value="TreeGrafter"/>
</dbReference>
<feature type="region of interest" description="Disordered" evidence="1">
    <location>
        <begin position="606"/>
        <end position="683"/>
    </location>
</feature>
<dbReference type="InterPro" id="IPR018857">
    <property type="entry name" value="TORC1_cplx_su_TCO89"/>
</dbReference>
<sequence length="706" mass="74128">MAKDRDRDGTDASAHGQSKRPALGAHRDTSDSQHSDQQQQQQANLSNQQQQQHRQKPQQRKVAGGGTGRLHGRVPSSKALSRHHAVAPSAKPTVRRQSSTSPDPTDGAFPPIAAAAAGPSASSSSHHRRASSDLKLLSHTSSSTHLKKNLSGTSLKRNRSHADVAKRNGGGGGGGGGGSRSSGGVPLKRSLSNPTVAKKAAKNQVHFALGTGDDDDDDGDEWVDASSSASPYISRRGSVVSSGHPESKPDSPNHHHHHHSQQHTHPSQLQHHELDTDVSAPNSPPTRTQLSPSHAHSRGLSQQGSLPPPSKLLQRVPSQTAVPMMSTESATGESASAAAQRLQHRTSARAASPDSNASVFSTEAGLAAPQRRGLAGSSGGGGGDITSRFVTTSSHGSSGIPAAGGSFYTPSSRMARQHDDDLSLPSRTRSLAAMNETQKITAQRNGYRHGGDPSSLTSDDEANSVMGTSAPGSSSSRARASVPYMAQPAEKSRTQQKLNLQRASSTLEPNPHNLPHHQGPVSSPLVGGAGYDTRDPRVGKLLDRAGMEYMVVRRYQNPVARSLARLSHLHGAEKSRRIPLANGAGPGHAKRHSDYAGVAAASRLSQSYREQGSSRPGSSAAAVGGLNSDRHQQQSRPGPPRRTWSTIRPNGDNSSLETDDGGGRRLHGVGEGLSGASLVDGEDDDGTVALLRNMWEKNMDLSASQE</sequence>
<dbReference type="PANTHER" id="PTHR22794:SF2">
    <property type="entry name" value="THAP DOMAIN-CONTAINING PROTEIN 11"/>
    <property type="match status" value="1"/>
</dbReference>
<feature type="compositionally biased region" description="Polar residues" evidence="1">
    <location>
        <begin position="643"/>
        <end position="656"/>
    </location>
</feature>
<dbReference type="EnsemblFungi" id="EJT81209">
    <property type="protein sequence ID" value="EJT81209"/>
    <property type="gene ID" value="GGTG_01193"/>
</dbReference>
<dbReference type="GO" id="GO:0031929">
    <property type="term" value="P:TOR signaling"/>
    <property type="evidence" value="ECO:0007669"/>
    <property type="project" value="InterPro"/>
</dbReference>
<feature type="compositionally biased region" description="Polar residues" evidence="1">
    <location>
        <begin position="388"/>
        <end position="397"/>
    </location>
</feature>
<reference evidence="3" key="5">
    <citation type="submission" date="2018-04" db="UniProtKB">
        <authorList>
            <consortium name="EnsemblFungi"/>
        </authorList>
    </citation>
    <scope>IDENTIFICATION</scope>
    <source>
        <strain evidence="3">R3-111a-1</strain>
    </source>
</reference>
<dbReference type="eggNOG" id="ENOG502QSCZ">
    <property type="taxonomic scope" value="Eukaryota"/>
</dbReference>